<evidence type="ECO:0000313" key="2">
    <source>
        <dbReference type="EMBL" id="SEH51873.1"/>
    </source>
</evidence>
<evidence type="ECO:0000313" key="3">
    <source>
        <dbReference type="Proteomes" id="UP000183190"/>
    </source>
</evidence>
<dbReference type="RefSeq" id="WP_074715329.1">
    <property type="nucleotide sequence ID" value="NZ_FNWV01000003.1"/>
</dbReference>
<evidence type="ECO:0000259" key="1">
    <source>
        <dbReference type="SMART" id="SM00382"/>
    </source>
</evidence>
<dbReference type="InterPro" id="IPR006083">
    <property type="entry name" value="PRK/URK"/>
</dbReference>
<reference evidence="2 3" key="1">
    <citation type="submission" date="2016-10" db="EMBL/GenBank/DDBJ databases">
        <authorList>
            <person name="de Groot N.N."/>
        </authorList>
    </citation>
    <scope>NUCLEOTIDE SEQUENCE [LARGE SCALE GENOMIC DNA]</scope>
    <source>
        <strain evidence="2 3">YAD2003</strain>
    </source>
</reference>
<dbReference type="AlphaFoldDB" id="A0A1H6ISP2"/>
<accession>A0A1H6ISP2</accession>
<gene>
    <name evidence="2" type="ORF">SAMN02910265_01195</name>
</gene>
<dbReference type="SMART" id="SM00382">
    <property type="entry name" value="AAA"/>
    <property type="match status" value="1"/>
</dbReference>
<dbReference type="EMBL" id="FNWV01000003">
    <property type="protein sequence ID" value="SEH51873.1"/>
    <property type="molecule type" value="Genomic_DNA"/>
</dbReference>
<keyword evidence="2" id="KW-0418">Kinase</keyword>
<dbReference type="InterPro" id="IPR003593">
    <property type="entry name" value="AAA+_ATPase"/>
</dbReference>
<feature type="domain" description="AAA+ ATPase" evidence="1">
    <location>
        <begin position="44"/>
        <end position="209"/>
    </location>
</feature>
<dbReference type="GO" id="GO:0005524">
    <property type="term" value="F:ATP binding"/>
    <property type="evidence" value="ECO:0007669"/>
    <property type="project" value="InterPro"/>
</dbReference>
<dbReference type="PANTHER" id="PTHR10285">
    <property type="entry name" value="URIDINE KINASE"/>
    <property type="match status" value="1"/>
</dbReference>
<dbReference type="Pfam" id="PF00485">
    <property type="entry name" value="PRK"/>
    <property type="match status" value="1"/>
</dbReference>
<organism evidence="2 3">
    <name type="scientific">Ruminococcus flavefaciens</name>
    <dbReference type="NCBI Taxonomy" id="1265"/>
    <lineage>
        <taxon>Bacteria</taxon>
        <taxon>Bacillati</taxon>
        <taxon>Bacillota</taxon>
        <taxon>Clostridia</taxon>
        <taxon>Eubacteriales</taxon>
        <taxon>Oscillospiraceae</taxon>
        <taxon>Ruminococcus</taxon>
    </lineage>
</organism>
<dbReference type="GO" id="GO:0016301">
    <property type="term" value="F:kinase activity"/>
    <property type="evidence" value="ECO:0007669"/>
    <property type="project" value="UniProtKB-KW"/>
</dbReference>
<protein>
    <submittedName>
        <fullName evidence="2">Uridine kinase</fullName>
    </submittedName>
</protein>
<proteinExistence type="predicted"/>
<dbReference type="OrthoDB" id="9764644at2"/>
<dbReference type="InterPro" id="IPR027417">
    <property type="entry name" value="P-loop_NTPase"/>
</dbReference>
<name>A0A1H6ISP2_RUMFL</name>
<keyword evidence="2" id="KW-0808">Transferase</keyword>
<dbReference type="Gene3D" id="3.40.50.300">
    <property type="entry name" value="P-loop containing nucleotide triphosphate hydrolases"/>
    <property type="match status" value="1"/>
</dbReference>
<dbReference type="Proteomes" id="UP000183190">
    <property type="component" value="Unassembled WGS sequence"/>
</dbReference>
<dbReference type="SUPFAM" id="SSF52540">
    <property type="entry name" value="P-loop containing nucleoside triphosphate hydrolases"/>
    <property type="match status" value="1"/>
</dbReference>
<sequence>MNIEVARINQGIEKDPKEYVRAINEDYLYKLKKIADDIAENHNEKPVILLSGPSGSGKTTTAMMIEKLLDDMGHETHTLSMDNWFCPLTEAEKTLAAEGKMDLESPLRVDSQLLNQQIEAISACKEIELPKYNFKTSTRCGSGKMFKRNKGEIVIFEGIHALNPSVITVPDSMISKIYVSVRTRISDDGILLHPSRIRLMRRMIRDRNFRKRSLRETMNMFHNVEAGENKYIMPYKYRSDYDVDTFMAYELSAYRNDLLGQLEELMDVPEVRESVKVLEALTPIDKKDITPDSLICEFIGNGQFKY</sequence>